<feature type="non-terminal residue" evidence="1">
    <location>
        <position position="1"/>
    </location>
</feature>
<dbReference type="InterPro" id="IPR001451">
    <property type="entry name" value="Hexapep"/>
</dbReference>
<proteinExistence type="predicted"/>
<accession>M3AHD8</accession>
<dbReference type="GeneID" id="19330027"/>
<dbReference type="STRING" id="383855.M3AHD8"/>
<dbReference type="eggNOG" id="KOG4750">
    <property type="taxonomic scope" value="Eukaryota"/>
</dbReference>
<evidence type="ECO:0000313" key="1">
    <source>
        <dbReference type="EMBL" id="EME83996.1"/>
    </source>
</evidence>
<dbReference type="PANTHER" id="PTHR23416">
    <property type="entry name" value="SIALIC ACID SYNTHASE-RELATED"/>
    <property type="match status" value="1"/>
</dbReference>
<evidence type="ECO:0000313" key="2">
    <source>
        <dbReference type="Proteomes" id="UP000016932"/>
    </source>
</evidence>
<sequence>HHSIVENPFNCDYGYNIILGNDVLVQKYCYFQDASKIIIGNRTIIGPNVRFCCMTASIDAEQRSGLRGDFMAGPIKVEEDVFIGADCIILPFRTIGKGAVVGAGSVVTRDVKPYTVVAGNPAKPVRR</sequence>
<dbReference type="RefSeq" id="XP_007924620.1">
    <property type="nucleotide sequence ID" value="XM_007926429.1"/>
</dbReference>
<reference evidence="1 2" key="1">
    <citation type="journal article" date="2012" name="PLoS Pathog.">
        <title>Diverse lifestyles and strategies of plant pathogenesis encoded in the genomes of eighteen Dothideomycetes fungi.</title>
        <authorList>
            <person name="Ohm R.A."/>
            <person name="Feau N."/>
            <person name="Henrissat B."/>
            <person name="Schoch C.L."/>
            <person name="Horwitz B.A."/>
            <person name="Barry K.W."/>
            <person name="Condon B.J."/>
            <person name="Copeland A.C."/>
            <person name="Dhillon B."/>
            <person name="Glaser F."/>
            <person name="Hesse C.N."/>
            <person name="Kosti I."/>
            <person name="LaButti K."/>
            <person name="Lindquist E.A."/>
            <person name="Lucas S."/>
            <person name="Salamov A.A."/>
            <person name="Bradshaw R.E."/>
            <person name="Ciuffetti L."/>
            <person name="Hamelin R.C."/>
            <person name="Kema G.H.J."/>
            <person name="Lawrence C."/>
            <person name="Scott J.A."/>
            <person name="Spatafora J.W."/>
            <person name="Turgeon B.G."/>
            <person name="de Wit P.J.G.M."/>
            <person name="Zhong S."/>
            <person name="Goodwin S.B."/>
            <person name="Grigoriev I.V."/>
        </authorList>
    </citation>
    <scope>NUCLEOTIDE SEQUENCE [LARGE SCALE GENOMIC DNA]</scope>
    <source>
        <strain evidence="1 2">CIRAD86</strain>
    </source>
</reference>
<dbReference type="KEGG" id="pfj:MYCFIDRAFT_101699"/>
<keyword evidence="2" id="KW-1185">Reference proteome</keyword>
<dbReference type="GO" id="GO:0008374">
    <property type="term" value="F:O-acyltransferase activity"/>
    <property type="evidence" value="ECO:0007669"/>
    <property type="project" value="TreeGrafter"/>
</dbReference>
<dbReference type="Pfam" id="PF00132">
    <property type="entry name" value="Hexapep"/>
    <property type="match status" value="1"/>
</dbReference>
<dbReference type="Gene3D" id="2.160.10.10">
    <property type="entry name" value="Hexapeptide repeat proteins"/>
    <property type="match status" value="1"/>
</dbReference>
<feature type="non-terminal residue" evidence="1">
    <location>
        <position position="127"/>
    </location>
</feature>
<dbReference type="HOGENOM" id="CLU_051638_3_1_1"/>
<gene>
    <name evidence="1" type="ORF">MYCFIDRAFT_101699</name>
</gene>
<name>M3AHD8_PSEFD</name>
<dbReference type="Proteomes" id="UP000016932">
    <property type="component" value="Unassembled WGS sequence"/>
</dbReference>
<organism evidence="1 2">
    <name type="scientific">Pseudocercospora fijiensis (strain CIRAD86)</name>
    <name type="common">Black leaf streak disease fungus</name>
    <name type="synonym">Mycosphaerella fijiensis</name>
    <dbReference type="NCBI Taxonomy" id="383855"/>
    <lineage>
        <taxon>Eukaryota</taxon>
        <taxon>Fungi</taxon>
        <taxon>Dikarya</taxon>
        <taxon>Ascomycota</taxon>
        <taxon>Pezizomycotina</taxon>
        <taxon>Dothideomycetes</taxon>
        <taxon>Dothideomycetidae</taxon>
        <taxon>Mycosphaerellales</taxon>
        <taxon>Mycosphaerellaceae</taxon>
        <taxon>Pseudocercospora</taxon>
    </lineage>
</organism>
<dbReference type="InterPro" id="IPR051159">
    <property type="entry name" value="Hexapeptide_acetyltransf"/>
</dbReference>
<dbReference type="PANTHER" id="PTHR23416:SF76">
    <property type="entry name" value="ZN(II)2CYS6 TRANSCRIPTION FACTOR (EUROFUNG)"/>
    <property type="match status" value="1"/>
</dbReference>
<dbReference type="InterPro" id="IPR011004">
    <property type="entry name" value="Trimer_LpxA-like_sf"/>
</dbReference>
<dbReference type="SUPFAM" id="SSF51161">
    <property type="entry name" value="Trimeric LpxA-like enzymes"/>
    <property type="match status" value="1"/>
</dbReference>
<dbReference type="AlphaFoldDB" id="M3AHD8"/>
<dbReference type="EMBL" id="KB446557">
    <property type="protein sequence ID" value="EME83996.1"/>
    <property type="molecule type" value="Genomic_DNA"/>
</dbReference>
<protein>
    <submittedName>
        <fullName evidence="1">Uncharacterized protein</fullName>
    </submittedName>
</protein>
<dbReference type="VEuPathDB" id="FungiDB:MYCFIDRAFT_101699"/>
<dbReference type="OrthoDB" id="25818at2759"/>